<dbReference type="EMBL" id="CAJNOH010000008">
    <property type="protein sequence ID" value="CAF0742160.1"/>
    <property type="molecule type" value="Genomic_DNA"/>
</dbReference>
<sequence>MPNNKWTADLKTILQVAKARLDVREKKKTEQVAKERYTVADYVRNNKVPRARIVEICRSQNVPFEPDPTIMAQDEFWTIGQRYIQNSNVNDVKGPPPPPSSGGAPSAGGHGSGGKYADSPNIHLNQPSAPEFEKPPPTYSTRQPQYPNINFGPSIPPPLPQVPPSSNTPRIGFNIDTGTKSPFIDPFPQVPSAQDHSTPPPPPPAMNDSSNDPGFDDLARRFEELKKRK</sequence>
<comment type="caution">
    <text evidence="2">The sequence shown here is derived from an EMBL/GenBank/DDBJ whole genome shotgun (WGS) entry which is preliminary data.</text>
</comment>
<feature type="compositionally biased region" description="Pro residues" evidence="1">
    <location>
        <begin position="154"/>
        <end position="163"/>
    </location>
</feature>
<dbReference type="InterPro" id="IPR042277">
    <property type="entry name" value="IST1-like"/>
</dbReference>
<feature type="compositionally biased region" description="Gly residues" evidence="1">
    <location>
        <begin position="105"/>
        <end position="114"/>
    </location>
</feature>
<reference evidence="2" key="1">
    <citation type="submission" date="2021-02" db="EMBL/GenBank/DDBJ databases">
        <authorList>
            <person name="Nowell W R."/>
        </authorList>
    </citation>
    <scope>NUCLEOTIDE SEQUENCE</scope>
</reference>
<dbReference type="AlphaFoldDB" id="A0A813NN99"/>
<name>A0A813NN99_9BILA</name>
<evidence type="ECO:0000313" key="2">
    <source>
        <dbReference type="EMBL" id="CAF0742160.1"/>
    </source>
</evidence>
<evidence type="ECO:0000313" key="3">
    <source>
        <dbReference type="Proteomes" id="UP000663854"/>
    </source>
</evidence>
<gene>
    <name evidence="2" type="ORF">PYM288_LOCUS1623</name>
</gene>
<dbReference type="Gene3D" id="1.20.1260.60">
    <property type="entry name" value="Vacuolar protein sorting-associated protein Ist1"/>
    <property type="match status" value="1"/>
</dbReference>
<evidence type="ECO:0000256" key="1">
    <source>
        <dbReference type="SAM" id="MobiDB-lite"/>
    </source>
</evidence>
<dbReference type="Proteomes" id="UP000663854">
    <property type="component" value="Unassembled WGS sequence"/>
</dbReference>
<feature type="compositionally biased region" description="Polar residues" evidence="1">
    <location>
        <begin position="139"/>
        <end position="148"/>
    </location>
</feature>
<feature type="region of interest" description="Disordered" evidence="1">
    <location>
        <begin position="87"/>
        <end position="229"/>
    </location>
</feature>
<organism evidence="2 3">
    <name type="scientific">Rotaria sordida</name>
    <dbReference type="NCBI Taxonomy" id="392033"/>
    <lineage>
        <taxon>Eukaryota</taxon>
        <taxon>Metazoa</taxon>
        <taxon>Spiralia</taxon>
        <taxon>Gnathifera</taxon>
        <taxon>Rotifera</taxon>
        <taxon>Eurotatoria</taxon>
        <taxon>Bdelloidea</taxon>
        <taxon>Philodinida</taxon>
        <taxon>Philodinidae</taxon>
        <taxon>Rotaria</taxon>
    </lineage>
</organism>
<accession>A0A813NN99</accession>
<protein>
    <recommendedName>
        <fullName evidence="4">IST1 homolog</fullName>
    </recommendedName>
</protein>
<feature type="compositionally biased region" description="Basic and acidic residues" evidence="1">
    <location>
        <begin position="217"/>
        <end position="229"/>
    </location>
</feature>
<proteinExistence type="predicted"/>
<evidence type="ECO:0008006" key="4">
    <source>
        <dbReference type="Google" id="ProtNLM"/>
    </source>
</evidence>